<name>A0A7V7P2X1_9PSED</name>
<accession>A0A7V7P2X1</accession>
<dbReference type="Proteomes" id="UP000434925">
    <property type="component" value="Unassembled WGS sequence"/>
</dbReference>
<dbReference type="AlphaFoldDB" id="A0A7V7P2X1"/>
<evidence type="ECO:0000313" key="2">
    <source>
        <dbReference type="Proteomes" id="UP000434925"/>
    </source>
</evidence>
<proteinExistence type="predicted"/>
<evidence type="ECO:0000313" key="1">
    <source>
        <dbReference type="EMBL" id="KAB0503306.1"/>
    </source>
</evidence>
<gene>
    <name evidence="1" type="ORF">F7R14_16170</name>
</gene>
<protein>
    <submittedName>
        <fullName evidence="1">Uncharacterized protein</fullName>
    </submittedName>
</protein>
<sequence>MICGVRNPRRSCRRLRSFDLDLKKQNQKIAACGSSYRGSHPSRFFSARCRRREQSNLRPARDHSSA</sequence>
<organism evidence="1 2">
    <name type="scientific">Pseudomonas lini</name>
    <dbReference type="NCBI Taxonomy" id="163011"/>
    <lineage>
        <taxon>Bacteria</taxon>
        <taxon>Pseudomonadati</taxon>
        <taxon>Pseudomonadota</taxon>
        <taxon>Gammaproteobacteria</taxon>
        <taxon>Pseudomonadales</taxon>
        <taxon>Pseudomonadaceae</taxon>
        <taxon>Pseudomonas</taxon>
    </lineage>
</organism>
<comment type="caution">
    <text evidence="1">The sequence shown here is derived from an EMBL/GenBank/DDBJ whole genome shotgun (WGS) entry which is preliminary data.</text>
</comment>
<reference evidence="1 2" key="1">
    <citation type="submission" date="2019-09" db="EMBL/GenBank/DDBJ databases">
        <title>Draft genome sequences of 48 bacterial type strains from the CCUG.</title>
        <authorList>
            <person name="Tunovic T."/>
            <person name="Pineiro-Iglesias B."/>
            <person name="Unosson C."/>
            <person name="Inganas E."/>
            <person name="Ohlen M."/>
            <person name="Cardew S."/>
            <person name="Jensie-Markopoulos S."/>
            <person name="Salva-Serra F."/>
            <person name="Jaen-Luchoro D."/>
            <person name="Karlsson R."/>
            <person name="Svensson-Stadler L."/>
            <person name="Chun J."/>
            <person name="Moore E."/>
        </authorList>
    </citation>
    <scope>NUCLEOTIDE SEQUENCE [LARGE SCALE GENOMIC DNA]</scope>
    <source>
        <strain evidence="1 2">CCUG 51522</strain>
    </source>
</reference>
<dbReference type="EMBL" id="VZPO01000006">
    <property type="protein sequence ID" value="KAB0503306.1"/>
    <property type="molecule type" value="Genomic_DNA"/>
</dbReference>